<dbReference type="RefSeq" id="WP_008911124.1">
    <property type="nucleotide sequence ID" value="NZ_KB233222.1"/>
</dbReference>
<dbReference type="GO" id="GO:0005886">
    <property type="term" value="C:plasma membrane"/>
    <property type="evidence" value="ECO:0007669"/>
    <property type="project" value="UniProtKB-SubCell"/>
</dbReference>
<dbReference type="eggNOG" id="COG2860">
    <property type="taxonomic scope" value="Bacteria"/>
</dbReference>
<comment type="caution">
    <text evidence="9">The sequence shown here is derived from an EMBL/GenBank/DDBJ whole genome shotgun (WGS) entry which is preliminary data.</text>
</comment>
<feature type="transmembrane region" description="Helical" evidence="7">
    <location>
        <begin position="56"/>
        <end position="75"/>
    </location>
</feature>
<dbReference type="STRING" id="1141662.OOA_05451"/>
<evidence type="ECO:0000313" key="9">
    <source>
        <dbReference type="EMBL" id="EKT63280.1"/>
    </source>
</evidence>
<proteinExistence type="inferred from homology"/>
<dbReference type="PATRIC" id="fig|1141662.3.peg.1107"/>
<keyword evidence="5 7" id="KW-1133">Transmembrane helix</keyword>
<evidence type="ECO:0000256" key="3">
    <source>
        <dbReference type="ARBA" id="ARBA00022475"/>
    </source>
</evidence>
<dbReference type="PANTHER" id="PTHR30506:SF3">
    <property type="entry name" value="UPF0126 INNER MEMBRANE PROTEIN YADS-RELATED"/>
    <property type="match status" value="1"/>
</dbReference>
<keyword evidence="6 7" id="KW-0472">Membrane</keyword>
<feature type="transmembrane region" description="Helical" evidence="7">
    <location>
        <begin position="87"/>
        <end position="107"/>
    </location>
</feature>
<evidence type="ECO:0000256" key="7">
    <source>
        <dbReference type="SAM" id="Phobius"/>
    </source>
</evidence>
<organism evidence="9 10">
    <name type="scientific">Providencia burhodogranariea DSM 19968</name>
    <dbReference type="NCBI Taxonomy" id="1141662"/>
    <lineage>
        <taxon>Bacteria</taxon>
        <taxon>Pseudomonadati</taxon>
        <taxon>Pseudomonadota</taxon>
        <taxon>Gammaproteobacteria</taxon>
        <taxon>Enterobacterales</taxon>
        <taxon>Morganellaceae</taxon>
        <taxon>Providencia</taxon>
    </lineage>
</organism>
<feature type="domain" description="Glycine transporter" evidence="8">
    <location>
        <begin position="30"/>
        <end position="99"/>
    </location>
</feature>
<dbReference type="AlphaFoldDB" id="K8X4B0"/>
<evidence type="ECO:0000313" key="10">
    <source>
        <dbReference type="Proteomes" id="UP000009336"/>
    </source>
</evidence>
<comment type="subcellular location">
    <subcellularLocation>
        <location evidence="1">Cell membrane</location>
        <topology evidence="1">Multi-pass membrane protein</topology>
    </subcellularLocation>
</comment>
<dbReference type="InterPro" id="IPR005115">
    <property type="entry name" value="Gly_transporter"/>
</dbReference>
<evidence type="ECO:0000259" key="8">
    <source>
        <dbReference type="Pfam" id="PF03458"/>
    </source>
</evidence>
<reference evidence="9 10" key="1">
    <citation type="journal article" date="2012" name="BMC Genomics">
        <title>Comparative genomics of bacteria in the genus Providencia isolated from wild Drosophila melanogaster.</title>
        <authorList>
            <person name="Galac M.R."/>
            <person name="Lazzaro B.P."/>
        </authorList>
    </citation>
    <scope>NUCLEOTIDE SEQUENCE [LARGE SCALE GENOMIC DNA]</scope>
    <source>
        <strain evidence="9 10">DSM 19968</strain>
    </source>
</reference>
<feature type="transmembrane region" description="Helical" evidence="7">
    <location>
        <begin position="113"/>
        <end position="132"/>
    </location>
</feature>
<evidence type="ECO:0000256" key="2">
    <source>
        <dbReference type="ARBA" id="ARBA00008193"/>
    </source>
</evidence>
<gene>
    <name evidence="9" type="ORF">OOA_05451</name>
</gene>
<evidence type="ECO:0000256" key="5">
    <source>
        <dbReference type="ARBA" id="ARBA00022989"/>
    </source>
</evidence>
<keyword evidence="3" id="KW-1003">Cell membrane</keyword>
<dbReference type="PANTHER" id="PTHR30506">
    <property type="entry name" value="INNER MEMBRANE PROTEIN"/>
    <property type="match status" value="1"/>
</dbReference>
<evidence type="ECO:0000256" key="6">
    <source>
        <dbReference type="ARBA" id="ARBA00023136"/>
    </source>
</evidence>
<accession>K8X4B0</accession>
<dbReference type="Pfam" id="PF03458">
    <property type="entry name" value="Gly_transporter"/>
    <property type="match status" value="1"/>
</dbReference>
<protein>
    <recommendedName>
        <fullName evidence="8">Glycine transporter domain-containing protein</fullName>
    </recommendedName>
</protein>
<name>K8X4B0_9GAMM</name>
<keyword evidence="4 7" id="KW-0812">Transmembrane</keyword>
<evidence type="ECO:0000256" key="1">
    <source>
        <dbReference type="ARBA" id="ARBA00004651"/>
    </source>
</evidence>
<dbReference type="EMBL" id="AKKL01000015">
    <property type="protein sequence ID" value="EKT63280.1"/>
    <property type="molecule type" value="Genomic_DNA"/>
</dbReference>
<sequence>MEYLVLVTIAVILTASSRKILRILTEPALFFDAVGLGFFAAFGVHKSYSLYGNTELAIFLGCISAVGGGALRDIFLRRVPAIFTKEIYASAALAGAVIQLAGEVGYINKNYSLWFAIGTCTLIRLLAIRFKLNLPRIHP</sequence>
<dbReference type="OrthoDB" id="9791874at2"/>
<comment type="similarity">
    <text evidence="2">Belongs to the UPF0126 family.</text>
</comment>
<keyword evidence="10" id="KW-1185">Reference proteome</keyword>
<dbReference type="HOGENOM" id="CLU_064906_1_1_6"/>
<dbReference type="Proteomes" id="UP000009336">
    <property type="component" value="Unassembled WGS sequence"/>
</dbReference>
<evidence type="ECO:0000256" key="4">
    <source>
        <dbReference type="ARBA" id="ARBA00022692"/>
    </source>
</evidence>